<dbReference type="OrthoDB" id="10546522at2759"/>
<dbReference type="AlphaFoldDB" id="A0A196SHA4"/>
<reference evidence="2 3" key="1">
    <citation type="submission" date="2016-05" db="EMBL/GenBank/DDBJ databases">
        <title>Nuclear genome of Blastocystis sp. subtype 1 NandII.</title>
        <authorList>
            <person name="Gentekaki E."/>
            <person name="Curtis B."/>
            <person name="Stairs C."/>
            <person name="Eme L."/>
            <person name="Herman E."/>
            <person name="Klimes V."/>
            <person name="Arias M.C."/>
            <person name="Elias M."/>
            <person name="Hilliou F."/>
            <person name="Klute M."/>
            <person name="Malik S.-B."/>
            <person name="Pightling A."/>
            <person name="Rachubinski R."/>
            <person name="Salas D."/>
            <person name="Schlacht A."/>
            <person name="Suga H."/>
            <person name="Archibald J."/>
            <person name="Ball S.G."/>
            <person name="Clark G."/>
            <person name="Dacks J."/>
            <person name="Van Der Giezen M."/>
            <person name="Tsaousis A."/>
            <person name="Roger A."/>
        </authorList>
    </citation>
    <scope>NUCLEOTIDE SEQUENCE [LARGE SCALE GENOMIC DNA]</scope>
    <source>
        <strain evidence="3">ATCC 50177 / NandII</strain>
    </source>
</reference>
<evidence type="ECO:0000313" key="3">
    <source>
        <dbReference type="Proteomes" id="UP000078348"/>
    </source>
</evidence>
<proteinExistence type="predicted"/>
<dbReference type="Proteomes" id="UP000078348">
    <property type="component" value="Unassembled WGS sequence"/>
</dbReference>
<keyword evidence="1" id="KW-0732">Signal</keyword>
<dbReference type="EMBL" id="LXWW01000133">
    <property type="protein sequence ID" value="OAO15542.1"/>
    <property type="molecule type" value="Genomic_DNA"/>
</dbReference>
<evidence type="ECO:0000256" key="1">
    <source>
        <dbReference type="SAM" id="SignalP"/>
    </source>
</evidence>
<evidence type="ECO:0000313" key="2">
    <source>
        <dbReference type="EMBL" id="OAO15542.1"/>
    </source>
</evidence>
<sequence length="295" mass="33306">MTVVILGLLPTSCSLCLDFVERVVLFDSDLIPSTDFEYLKSKFHITMHRHTTLLRLVTAASLEMACYYPSRVFLNQFAAFINSSSVRFTDSLLSSLFMPSSAQYCNFTSSKYNMFFAAAITAIPMDGVTHCFSEEMMLELNPIAFPLSPSKVHGVVVASTIPQQLLESVWSAQSFEELEAVHNRIIQNLPSCIRTRSMSLVTLDTACLEACSQMDLCMCHFMNRLLDVMGGEGFGAESVTRKKTSKAQGELSAKTIPMFSVLKDYLCRIRLAMRYNNYWVICPYQDVYRLAIKRE</sequence>
<feature type="signal peptide" evidence="1">
    <location>
        <begin position="1"/>
        <end position="16"/>
    </location>
</feature>
<accession>A0A196SHA4</accession>
<comment type="caution">
    <text evidence="2">The sequence shown here is derived from an EMBL/GenBank/DDBJ whole genome shotgun (WGS) entry which is preliminary data.</text>
</comment>
<keyword evidence="3" id="KW-1185">Reference proteome</keyword>
<gene>
    <name evidence="2" type="ORF">AV274_2752</name>
</gene>
<feature type="chain" id="PRO_5008274622" evidence="1">
    <location>
        <begin position="17"/>
        <end position="295"/>
    </location>
</feature>
<protein>
    <submittedName>
        <fullName evidence="2">Uncharacterized protein</fullName>
    </submittedName>
</protein>
<organism evidence="2 3">
    <name type="scientific">Blastocystis sp. subtype 1 (strain ATCC 50177 / NandII)</name>
    <dbReference type="NCBI Taxonomy" id="478820"/>
    <lineage>
        <taxon>Eukaryota</taxon>
        <taxon>Sar</taxon>
        <taxon>Stramenopiles</taxon>
        <taxon>Bigyra</taxon>
        <taxon>Opalozoa</taxon>
        <taxon>Opalinata</taxon>
        <taxon>Blastocystidae</taxon>
        <taxon>Blastocystis</taxon>
    </lineage>
</organism>
<name>A0A196SHA4_BLAHN</name>